<evidence type="ECO:0000313" key="3">
    <source>
        <dbReference type="EMBL" id="MCP2272274.1"/>
    </source>
</evidence>
<dbReference type="InterPro" id="IPR054567">
    <property type="entry name" value="NNH7"/>
</dbReference>
<reference evidence="3 4" key="1">
    <citation type="submission" date="2022-06" db="EMBL/GenBank/DDBJ databases">
        <title>Genomic Encyclopedia of Archaeal and Bacterial Type Strains, Phase II (KMG-II): from individual species to whole genera.</title>
        <authorList>
            <person name="Goeker M."/>
        </authorList>
    </citation>
    <scope>NUCLEOTIDE SEQUENCE [LARGE SCALE GENOMIC DNA]</scope>
    <source>
        <strain evidence="3 4">DSM 44255</strain>
    </source>
</reference>
<keyword evidence="4" id="KW-1185">Reference proteome</keyword>
<dbReference type="SMART" id="SM00382">
    <property type="entry name" value="AAA"/>
    <property type="match status" value="1"/>
</dbReference>
<comment type="caution">
    <text evidence="3">The sequence shown here is derived from an EMBL/GenBank/DDBJ whole genome shotgun (WGS) entry which is preliminary data.</text>
</comment>
<dbReference type="RefSeq" id="WP_253889206.1">
    <property type="nucleotide sequence ID" value="NZ_BAAAVB010000001.1"/>
</dbReference>
<organism evidence="3 4">
    <name type="scientific">Actinokineospora diospyrosa</name>
    <dbReference type="NCBI Taxonomy" id="103728"/>
    <lineage>
        <taxon>Bacteria</taxon>
        <taxon>Bacillati</taxon>
        <taxon>Actinomycetota</taxon>
        <taxon>Actinomycetes</taxon>
        <taxon>Pseudonocardiales</taxon>
        <taxon>Pseudonocardiaceae</taxon>
        <taxon>Actinokineospora</taxon>
    </lineage>
</organism>
<dbReference type="InterPro" id="IPR027417">
    <property type="entry name" value="P-loop_NTPase"/>
</dbReference>
<sequence length="933" mass="102920">MRRDPPITLRGALKILGYHDRPWLDRLNALLGGVVLGSGPMGLVGGAFAAIWGMVDQKTEAMTMVRGALNAVSDRLTGANGLYRQDLVVAAHSMIALAAYFDGVPELALSDADKARIAELDVAEGESLVQALYLGEIPTPSASVSFEANVQDLVAWAGHLELELGALFAVSTDRDEFVRRYRSHFLQVAAKVPEFRIWADMAAHAGVHRGLADLTRLLANGPRWHLRDHRALLDQANQDELSRPIVDRRSSVPIFPAVEEIFQTPRYRFATHDRYSSIGDENWWRSQYVYEDLATKLAKHFSTPQALTGPLLLLGHPGAGKSLLMTALAARLPATEFTVVRVRLRHVDAGSTVLSQVSQALDQATNNRVGWADLDDGATTIRVVLLDGLDELLQATNADRTGYLRDVEQFQRTEANMGHPVAVVVTSRTLVADRVVVLPGTPVVKIEEFDNRQIVAWLSVWNNINTAAGVRPLPVTTALDLAELAGQPLLLMMLAVYCATPNVPLPDAKMSLADLYGRLMTSFARREVEEKGPENTYPETAIDTLLWRLSVAAIGMLNRGKQFISESALTADLAALGDRVPSGGRLLSKFFFIHAPEAKTGAGFVRGYEFLHATFGEYLVAHRVVEILRDVADSSDGRRAIHEPDDELLFALLSHQPLAIQRPAIDFIAELLGRVEQAERERVVRVVDHLLRDYRHRRQPSRFLTYLPEATDQVRKLAAYSANLVLIRAYMTTGFTTAELAVDGGWSNTVRLWEAGFDGQGISAMVHSVQYRDGRVLPEPRSVDNDDVAIARLRGVASVERLMRFGFAVSPGNPPVEEPETYTGLYCTLAGAAVGKRVEGASLPPGPLPFHVALLAEWVLLTRSPFWDRESAKHFASWLTSVYPQVRPEVLMVVDRARPEVLGQTPARTSEWHDPADLVRFISWAIAPLKRAD</sequence>
<protein>
    <submittedName>
        <fullName evidence="3">ATPase family associated with various cellular activities (AAA)</fullName>
    </submittedName>
</protein>
<gene>
    <name evidence="3" type="ORF">LV75_004800</name>
</gene>
<dbReference type="InterPro" id="IPR003593">
    <property type="entry name" value="AAA+_ATPase"/>
</dbReference>
<dbReference type="Pfam" id="PF22738">
    <property type="entry name" value="NNH7"/>
    <property type="match status" value="1"/>
</dbReference>
<accession>A0ABT1IHZ1</accession>
<dbReference type="Gene3D" id="3.40.50.300">
    <property type="entry name" value="P-loop containing nucleotide triphosphate hydrolases"/>
    <property type="match status" value="1"/>
</dbReference>
<proteinExistence type="predicted"/>
<keyword evidence="1" id="KW-1133">Transmembrane helix</keyword>
<dbReference type="SUPFAM" id="SSF52540">
    <property type="entry name" value="P-loop containing nucleoside triphosphate hydrolases"/>
    <property type="match status" value="1"/>
</dbReference>
<dbReference type="Pfam" id="PF00004">
    <property type="entry name" value="AAA"/>
    <property type="match status" value="1"/>
</dbReference>
<dbReference type="InterPro" id="IPR003959">
    <property type="entry name" value="ATPase_AAA_core"/>
</dbReference>
<feature type="domain" description="AAA+ ATPase" evidence="2">
    <location>
        <begin position="307"/>
        <end position="450"/>
    </location>
</feature>
<dbReference type="EMBL" id="JAMTCO010000012">
    <property type="protein sequence ID" value="MCP2272274.1"/>
    <property type="molecule type" value="Genomic_DNA"/>
</dbReference>
<dbReference type="Proteomes" id="UP001205185">
    <property type="component" value="Unassembled WGS sequence"/>
</dbReference>
<keyword evidence="1" id="KW-0472">Membrane</keyword>
<keyword evidence="1" id="KW-0812">Transmembrane</keyword>
<evidence type="ECO:0000259" key="2">
    <source>
        <dbReference type="SMART" id="SM00382"/>
    </source>
</evidence>
<name>A0ABT1IHZ1_9PSEU</name>
<evidence type="ECO:0000256" key="1">
    <source>
        <dbReference type="SAM" id="Phobius"/>
    </source>
</evidence>
<evidence type="ECO:0000313" key="4">
    <source>
        <dbReference type="Proteomes" id="UP001205185"/>
    </source>
</evidence>
<feature type="transmembrane region" description="Helical" evidence="1">
    <location>
        <begin position="29"/>
        <end position="55"/>
    </location>
</feature>